<dbReference type="EMBL" id="CP070273">
    <property type="protein sequence ID" value="QRV23271.1"/>
    <property type="molecule type" value="Genomic_DNA"/>
</dbReference>
<dbReference type="InterPro" id="IPR029063">
    <property type="entry name" value="SAM-dependent_MTases_sf"/>
</dbReference>
<comment type="function">
    <text evidence="2">Catalyzes the formation of N(7)-methylguanine at position 46 (m7G46) in tRNA.</text>
</comment>
<dbReference type="PANTHER" id="PTHR43182:SF1">
    <property type="entry name" value="COBALT-PRECORRIN-7 C(5)-METHYLTRANSFERASE"/>
    <property type="match status" value="1"/>
</dbReference>
<dbReference type="NCBIfam" id="TIGR02467">
    <property type="entry name" value="CbiE"/>
    <property type="match status" value="1"/>
</dbReference>
<dbReference type="CDD" id="cd02440">
    <property type="entry name" value="AdoMet_MTases"/>
    <property type="match status" value="1"/>
</dbReference>
<evidence type="ECO:0000256" key="1">
    <source>
        <dbReference type="ARBA" id="ARBA00000142"/>
    </source>
</evidence>
<keyword evidence="12" id="KW-1185">Reference proteome</keyword>
<sequence length="461" mass="50918">MALNGSRFMTHTQMPIHVIGLGVNQEAHLDEAAQAVLASLSVNDIVLGAPRQHETIAHYSHLARREDLPKLSMLKEAFADWQSEGAKQVVVLASGDPLYYGIGAWLMRTFSLENLHFYPNVSSIQVACHRLGLSLQDVQVVSLHGRPLASLRRYLQSNKTLFLLTDQYSQPKHVAEECVKAGLDQSEITVCEALGYPQEKVRTFAAKFFVESELEFDPLNVIVLKTSQQASLYPSSVGIPDTSFVTDKGDGKGMITKREVRLAILSYMDIQQGDTVWDIGAGCGGVSVEMAYWHPRSQVVAIEHHPDRLACLASNQDRFGVMQNLSIVAGRAPEVLVDLLAGNLFADKNAQHGRPNKVFIGGSDGELNALMTQVWELLPDGGSLMVSAVTEETKYQVMEFAQQRDQAQDADEQSLQVSITKGERLAGQRLFRPSLPVTLYHFRKYTATTSAINSNHKENAQ</sequence>
<evidence type="ECO:0000313" key="12">
    <source>
        <dbReference type="Proteomes" id="UP000644167"/>
    </source>
</evidence>
<name>A0ABX7IMN9_9GAMM</name>
<dbReference type="Proteomes" id="UP000644167">
    <property type="component" value="Chromosome"/>
</dbReference>
<dbReference type="InterPro" id="IPR050714">
    <property type="entry name" value="Cobalamin_biosynth_MTase"/>
</dbReference>
<keyword evidence="5" id="KW-0169">Cobalamin biosynthesis</keyword>
<dbReference type="Pfam" id="PF02390">
    <property type="entry name" value="Methyltransf_4"/>
    <property type="match status" value="1"/>
</dbReference>
<accession>A0ABX7IMN9</accession>
<dbReference type="Gene3D" id="3.40.1010.10">
    <property type="entry name" value="Cobalt-precorrin-4 Transmethylase, Domain 1"/>
    <property type="match status" value="1"/>
</dbReference>
<evidence type="ECO:0000256" key="9">
    <source>
        <dbReference type="ARBA" id="ARBA00022694"/>
    </source>
</evidence>
<dbReference type="InterPro" id="IPR003358">
    <property type="entry name" value="tRNA_(Gua-N-7)_MeTrfase_Trmb"/>
</dbReference>
<feature type="domain" description="Tetrapyrrole methylase" evidence="10">
    <location>
        <begin position="16"/>
        <end position="203"/>
    </location>
</feature>
<dbReference type="Gene3D" id="3.40.50.150">
    <property type="entry name" value="Vaccinia Virus protein VP39"/>
    <property type="match status" value="1"/>
</dbReference>
<evidence type="ECO:0000256" key="3">
    <source>
        <dbReference type="ARBA" id="ARBA00004953"/>
    </source>
</evidence>
<dbReference type="InterPro" id="IPR014008">
    <property type="entry name" value="Cbl_synth_MTase_CbiT"/>
</dbReference>
<dbReference type="InterPro" id="IPR014777">
    <property type="entry name" value="4pyrrole_Mease_sub1"/>
</dbReference>
<reference evidence="11 12" key="1">
    <citation type="submission" date="2021-02" db="EMBL/GenBank/DDBJ databases">
        <title>The genome of Marinomonas foliarum JZW.</title>
        <authorList>
            <person name="Sun M."/>
        </authorList>
    </citation>
    <scope>NUCLEOTIDE SEQUENCE [LARGE SCALE GENOMIC DNA]</scope>
    <source>
        <strain evidence="11 12">JZW</strain>
    </source>
</reference>
<keyword evidence="8" id="KW-0949">S-adenosyl-L-methionine</keyword>
<proteinExistence type="predicted"/>
<dbReference type="InterPro" id="IPR012818">
    <property type="entry name" value="CbiE"/>
</dbReference>
<dbReference type="SUPFAM" id="SSF53790">
    <property type="entry name" value="Tetrapyrrole methylase"/>
    <property type="match status" value="1"/>
</dbReference>
<dbReference type="InterPro" id="IPR014776">
    <property type="entry name" value="4pyrrole_Mease_sub2"/>
</dbReference>
<evidence type="ECO:0000256" key="2">
    <source>
        <dbReference type="ARBA" id="ARBA00003015"/>
    </source>
</evidence>
<dbReference type="CDD" id="cd11644">
    <property type="entry name" value="Precorrin-6Y-MT"/>
    <property type="match status" value="1"/>
</dbReference>
<dbReference type="NCBIfam" id="TIGR02469">
    <property type="entry name" value="CbiT"/>
    <property type="match status" value="1"/>
</dbReference>
<dbReference type="InterPro" id="IPR006365">
    <property type="entry name" value="Cbl_synth_CobL"/>
</dbReference>
<evidence type="ECO:0000256" key="7">
    <source>
        <dbReference type="ARBA" id="ARBA00022679"/>
    </source>
</evidence>
<evidence type="ECO:0000256" key="6">
    <source>
        <dbReference type="ARBA" id="ARBA00022603"/>
    </source>
</evidence>
<evidence type="ECO:0000256" key="4">
    <source>
        <dbReference type="ARBA" id="ARBA00011977"/>
    </source>
</evidence>
<keyword evidence="7" id="KW-0808">Transferase</keyword>
<dbReference type="EC" id="2.1.1.33" evidence="4"/>
<dbReference type="PIRSF" id="PIRSF036428">
    <property type="entry name" value="CobL"/>
    <property type="match status" value="1"/>
</dbReference>
<dbReference type="Gene3D" id="3.30.950.10">
    <property type="entry name" value="Methyltransferase, Cobalt-precorrin-4 Transmethylase, Domain 2"/>
    <property type="match status" value="1"/>
</dbReference>
<dbReference type="SUPFAM" id="SSF53335">
    <property type="entry name" value="S-adenosyl-L-methionine-dependent methyltransferases"/>
    <property type="match status" value="1"/>
</dbReference>
<keyword evidence="6" id="KW-0489">Methyltransferase</keyword>
<evidence type="ECO:0000259" key="10">
    <source>
        <dbReference type="Pfam" id="PF00590"/>
    </source>
</evidence>
<dbReference type="Pfam" id="PF00590">
    <property type="entry name" value="TP_methylase"/>
    <property type="match status" value="1"/>
</dbReference>
<dbReference type="InterPro" id="IPR000878">
    <property type="entry name" value="4pyrrol_Mease"/>
</dbReference>
<evidence type="ECO:0000256" key="8">
    <source>
        <dbReference type="ARBA" id="ARBA00022691"/>
    </source>
</evidence>
<protein>
    <recommendedName>
        <fullName evidence="4">tRNA (guanine(46)-N(7))-methyltransferase</fullName>
        <ecNumber evidence="4">2.1.1.33</ecNumber>
    </recommendedName>
</protein>
<comment type="pathway">
    <text evidence="3">Cofactor biosynthesis; adenosylcobalamin biosynthesis.</text>
</comment>
<evidence type="ECO:0000256" key="5">
    <source>
        <dbReference type="ARBA" id="ARBA00022573"/>
    </source>
</evidence>
<keyword evidence="9" id="KW-0819">tRNA processing</keyword>
<evidence type="ECO:0000313" key="11">
    <source>
        <dbReference type="EMBL" id="QRV23271.1"/>
    </source>
</evidence>
<gene>
    <name evidence="11" type="primary">cbiE</name>
    <name evidence="11" type="ORF">JSY38_14560</name>
</gene>
<dbReference type="PANTHER" id="PTHR43182">
    <property type="entry name" value="COBALT-PRECORRIN-6B C(15)-METHYLTRANSFERASE (DECARBOXYLATING)"/>
    <property type="match status" value="1"/>
</dbReference>
<comment type="catalytic activity">
    <reaction evidence="1">
        <text>guanosine(46) in tRNA + S-adenosyl-L-methionine = N(7)-methylguanosine(46) in tRNA + S-adenosyl-L-homocysteine</text>
        <dbReference type="Rhea" id="RHEA:42708"/>
        <dbReference type="Rhea" id="RHEA-COMP:10188"/>
        <dbReference type="Rhea" id="RHEA-COMP:10189"/>
        <dbReference type="ChEBI" id="CHEBI:57856"/>
        <dbReference type="ChEBI" id="CHEBI:59789"/>
        <dbReference type="ChEBI" id="CHEBI:74269"/>
        <dbReference type="ChEBI" id="CHEBI:74480"/>
        <dbReference type="EC" id="2.1.1.33"/>
    </reaction>
</comment>
<dbReference type="InterPro" id="IPR035996">
    <property type="entry name" value="4pyrrol_Methylase_sf"/>
</dbReference>
<organism evidence="11 12">
    <name type="scientific">Marinomonas foliarum</name>
    <dbReference type="NCBI Taxonomy" id="491950"/>
    <lineage>
        <taxon>Bacteria</taxon>
        <taxon>Pseudomonadati</taxon>
        <taxon>Pseudomonadota</taxon>
        <taxon>Gammaproteobacteria</taxon>
        <taxon>Oceanospirillales</taxon>
        <taxon>Oceanospirillaceae</taxon>
        <taxon>Marinomonas</taxon>
    </lineage>
</organism>